<dbReference type="SUPFAM" id="SSF54292">
    <property type="entry name" value="2Fe-2S ferredoxin-like"/>
    <property type="match status" value="1"/>
</dbReference>
<protein>
    <submittedName>
        <fullName evidence="2">NAD(FAD)-dependent dehydrogenase</fullName>
    </submittedName>
</protein>
<dbReference type="OrthoDB" id="573392at2"/>
<proteinExistence type="predicted"/>
<dbReference type="Proteomes" id="UP000094969">
    <property type="component" value="Chromosome"/>
</dbReference>
<evidence type="ECO:0000256" key="1">
    <source>
        <dbReference type="ARBA" id="ARBA00023002"/>
    </source>
</evidence>
<gene>
    <name evidence="2" type="ORF">BHK69_20965</name>
</gene>
<dbReference type="KEGG" id="bvv:BHK69_20965"/>
<dbReference type="Pfam" id="PF13510">
    <property type="entry name" value="Fer2_4"/>
    <property type="match status" value="1"/>
</dbReference>
<evidence type="ECO:0000313" key="2">
    <source>
        <dbReference type="EMBL" id="AOO82584.1"/>
    </source>
</evidence>
<keyword evidence="1" id="KW-0560">Oxidoreductase</keyword>
<dbReference type="GO" id="GO:0051536">
    <property type="term" value="F:iron-sulfur cluster binding"/>
    <property type="evidence" value="ECO:0007669"/>
    <property type="project" value="InterPro"/>
</dbReference>
<name>A0A1D7U5F1_9HYPH</name>
<reference evidence="2 3" key="1">
    <citation type="journal article" date="2015" name="Antonie Van Leeuwenhoek">
        <title>Bosea vaviloviae sp. nov., a new species of slow-growing rhizobia isolated from nodules of the relict species Vavilovia formosa (Stev.) Fed.</title>
        <authorList>
            <person name="Safronova V.I."/>
            <person name="Kuznetsova I.G."/>
            <person name="Sazanova A.L."/>
            <person name="Kimeklis A.K."/>
            <person name="Belimov A.A."/>
            <person name="Andronov E.E."/>
            <person name="Pinaev A.G."/>
            <person name="Chizhevskaya E.P."/>
            <person name="Pukhaev A.R."/>
            <person name="Popov K.P."/>
            <person name="Willems A."/>
            <person name="Tikhonovich I.A."/>
        </authorList>
    </citation>
    <scope>NUCLEOTIDE SEQUENCE [LARGE SCALE GENOMIC DNA]</scope>
    <source>
        <strain evidence="2 3">Vaf18</strain>
    </source>
</reference>
<organism evidence="2 3">
    <name type="scientific">Bosea vaviloviae</name>
    <dbReference type="NCBI Taxonomy" id="1526658"/>
    <lineage>
        <taxon>Bacteria</taxon>
        <taxon>Pseudomonadati</taxon>
        <taxon>Pseudomonadota</taxon>
        <taxon>Alphaproteobacteria</taxon>
        <taxon>Hyphomicrobiales</taxon>
        <taxon>Boseaceae</taxon>
        <taxon>Bosea</taxon>
    </lineage>
</organism>
<dbReference type="EMBL" id="CP017147">
    <property type="protein sequence ID" value="AOO82584.1"/>
    <property type="molecule type" value="Genomic_DNA"/>
</dbReference>
<dbReference type="InterPro" id="IPR036010">
    <property type="entry name" value="2Fe-2S_ferredoxin-like_sf"/>
</dbReference>
<dbReference type="Gene3D" id="3.10.20.440">
    <property type="entry name" value="2Fe-2S iron-sulphur cluster binding domain, sarcosine oxidase, alpha subunit, N-terminal domain"/>
    <property type="match status" value="1"/>
</dbReference>
<dbReference type="InterPro" id="IPR042204">
    <property type="entry name" value="2Fe-2S-bd_N"/>
</dbReference>
<dbReference type="RefSeq" id="WP_069691790.1">
    <property type="nucleotide sequence ID" value="NZ_CP017147.1"/>
</dbReference>
<dbReference type="STRING" id="1526658.BHK69_20965"/>
<evidence type="ECO:0000313" key="3">
    <source>
        <dbReference type="Proteomes" id="UP000094969"/>
    </source>
</evidence>
<dbReference type="GO" id="GO:0016491">
    <property type="term" value="F:oxidoreductase activity"/>
    <property type="evidence" value="ECO:0007669"/>
    <property type="project" value="UniProtKB-KW"/>
</dbReference>
<dbReference type="AlphaFoldDB" id="A0A1D7U5F1"/>
<sequence>MDDHAGQFVRAVSRQGPRITLHFDGEAVEAAEGESVLAALLTQRPFLRRTEFGSEPRAGFCLMGACQDCWVWSDTGGRLRACTTNASAGMVLRSQPPEADVLRG</sequence>
<keyword evidence="3" id="KW-1185">Reference proteome</keyword>
<accession>A0A1D7U5F1</accession>